<evidence type="ECO:0000256" key="1">
    <source>
        <dbReference type="SAM" id="MobiDB-lite"/>
    </source>
</evidence>
<dbReference type="PaxDb" id="65489-OBART04G00050.1"/>
<dbReference type="AlphaFoldDB" id="A0A0D3FRR3"/>
<dbReference type="EnsemblPlants" id="OBART04G00050.1">
    <property type="protein sequence ID" value="OBART04G00050.1"/>
    <property type="gene ID" value="OBART04G00050"/>
</dbReference>
<dbReference type="Proteomes" id="UP000026960">
    <property type="component" value="Chromosome 4"/>
</dbReference>
<evidence type="ECO:0000313" key="2">
    <source>
        <dbReference type="EnsemblPlants" id="OBART04G00050.1"/>
    </source>
</evidence>
<feature type="compositionally biased region" description="Low complexity" evidence="1">
    <location>
        <begin position="54"/>
        <end position="63"/>
    </location>
</feature>
<accession>A0A0D3FRR3</accession>
<organism evidence="2">
    <name type="scientific">Oryza barthii</name>
    <dbReference type="NCBI Taxonomy" id="65489"/>
    <lineage>
        <taxon>Eukaryota</taxon>
        <taxon>Viridiplantae</taxon>
        <taxon>Streptophyta</taxon>
        <taxon>Embryophyta</taxon>
        <taxon>Tracheophyta</taxon>
        <taxon>Spermatophyta</taxon>
        <taxon>Magnoliopsida</taxon>
        <taxon>Liliopsida</taxon>
        <taxon>Poales</taxon>
        <taxon>Poaceae</taxon>
        <taxon>BOP clade</taxon>
        <taxon>Oryzoideae</taxon>
        <taxon>Oryzeae</taxon>
        <taxon>Oryzinae</taxon>
        <taxon>Oryza</taxon>
    </lineage>
</organism>
<feature type="compositionally biased region" description="Basic and acidic residues" evidence="1">
    <location>
        <begin position="67"/>
        <end position="81"/>
    </location>
</feature>
<sequence length="108" mass="12092">MRYISQNHRGTTFARLSLRPAVPPLACLFAHRRPPSTVRRRQLQERSLGDLAWGSSNTNANTSSGGGKDKDDETSPSFKEGKRVLAYHGPLLYEAKVRPYLPFHSNPT</sequence>
<dbReference type="Gene3D" id="2.30.30.140">
    <property type="match status" value="1"/>
</dbReference>
<feature type="region of interest" description="Disordered" evidence="1">
    <location>
        <begin position="33"/>
        <end position="81"/>
    </location>
</feature>
<evidence type="ECO:0000313" key="3">
    <source>
        <dbReference type="Proteomes" id="UP000026960"/>
    </source>
</evidence>
<proteinExistence type="predicted"/>
<reference evidence="2" key="2">
    <citation type="submission" date="2015-03" db="UniProtKB">
        <authorList>
            <consortium name="EnsemblPlants"/>
        </authorList>
    </citation>
    <scope>IDENTIFICATION</scope>
</reference>
<name>A0A0D3FRR3_9ORYZ</name>
<dbReference type="Gramene" id="OBART04G00050.1">
    <property type="protein sequence ID" value="OBART04G00050.1"/>
    <property type="gene ID" value="OBART04G00050"/>
</dbReference>
<protein>
    <submittedName>
        <fullName evidence="2">Uncharacterized protein</fullName>
    </submittedName>
</protein>
<dbReference type="STRING" id="65489.A0A0D3FRR3"/>
<dbReference type="HOGENOM" id="CLU_2200974_0_0_1"/>
<keyword evidence="3" id="KW-1185">Reference proteome</keyword>
<reference evidence="2" key="1">
    <citation type="journal article" date="2009" name="Rice">
        <title>De Novo Next Generation Sequencing of Plant Genomes.</title>
        <authorList>
            <person name="Rounsley S."/>
            <person name="Marri P.R."/>
            <person name="Yu Y."/>
            <person name="He R."/>
            <person name="Sisneros N."/>
            <person name="Goicoechea J.L."/>
            <person name="Lee S.J."/>
            <person name="Angelova A."/>
            <person name="Kudrna D."/>
            <person name="Luo M."/>
            <person name="Affourtit J."/>
            <person name="Desany B."/>
            <person name="Knight J."/>
            <person name="Niazi F."/>
            <person name="Egholm M."/>
            <person name="Wing R.A."/>
        </authorList>
    </citation>
    <scope>NUCLEOTIDE SEQUENCE [LARGE SCALE GENOMIC DNA]</scope>
    <source>
        <strain evidence="2">cv. IRGC 105608</strain>
    </source>
</reference>